<evidence type="ECO:0000313" key="1">
    <source>
        <dbReference type="EMBL" id="UOE21197.1"/>
    </source>
</evidence>
<dbReference type="Pfam" id="PF17132">
    <property type="entry name" value="Glyco_hydro_106"/>
    <property type="match status" value="2"/>
</dbReference>
<proteinExistence type="predicted"/>
<organism evidence="1 2">
    <name type="scientific">Thermobifida halotolerans</name>
    <dbReference type="NCBI Taxonomy" id="483545"/>
    <lineage>
        <taxon>Bacteria</taxon>
        <taxon>Bacillati</taxon>
        <taxon>Actinomycetota</taxon>
        <taxon>Actinomycetes</taxon>
        <taxon>Streptosporangiales</taxon>
        <taxon>Nocardiopsidaceae</taxon>
        <taxon>Thermobifida</taxon>
    </lineage>
</organism>
<dbReference type="Gene3D" id="2.60.120.260">
    <property type="entry name" value="Galactose-binding domain-like"/>
    <property type="match status" value="1"/>
</dbReference>
<dbReference type="PROSITE" id="PS51318">
    <property type="entry name" value="TAT"/>
    <property type="match status" value="1"/>
</dbReference>
<dbReference type="InterPro" id="IPR006311">
    <property type="entry name" value="TAT_signal"/>
</dbReference>
<dbReference type="InterPro" id="IPR053161">
    <property type="entry name" value="Ulvan_degrading_GH"/>
</dbReference>
<keyword evidence="2" id="KW-1185">Reference proteome</keyword>
<dbReference type="RefSeq" id="WP_068691797.1">
    <property type="nucleotide sequence ID" value="NZ_CP063196.1"/>
</dbReference>
<name>A0AA97M5Q2_9ACTN</name>
<sequence length="993" mass="106795">MSDSHGEDPRKPLRQPSRRLFLGLGAALGAAAAVPPALGGTPALAAPGDLAAEFPAPGRAAQAKFRWWWPHGLVDPAEIEREVDQVADAGFGGLEIADVHHSATEDLDPANSGWGTPAWVSALEAALARAEKRGVTIDLTIGPAWPAAVPTITPQDTAAVRELAHGVEFLSGGQEFAGAVPEPVVEPAEGVTERRLVAVQVARLADGASTDKRPYKLVADTVEEVTDRVTDGNLTWSPPDDATWAVISYWERGSGQRPERGPHTEPVSYVVDHFSTTGTQAVIDFWEEAILNNRVRALLKKAGGALFEDSIEMETDATLWTTTMPEDFERHTGYALKPYLPLAIQQDENRVFSFDSTTDRRLLDDYNDTLSQLYIDKHIKPLKKWADKLGLQYRIQPYGLQTDAVTKAAIVDIPEGESLGFKNLDDFRSLAGGRDLGGNTILSSEAGAVYGGSYSTTWARTVRTISREYAAGVNQAVLHGFSYADAPGAQWPGFAAFTPYSGGIGYSESWGPRHPTWRHAPDVAGFFARAQYLLRTGASTVDVAFLRQKGYAGSGFGAAYFSSTGVKLGWTHQFVSPRLLEVTDPKVKKGRLAPDGPAYRLLVFEGDAFSGRATTMPLETARRLLRYARDGLPMVIVGDWSAPEAPGVDQTDNTELAGVMADLLAQPGVQQVATRDDIADGIAALGLRPAVSYAQSSPLLHAKRRDKHVELYYFANGSDTQAVDHEVTITTEVKDARPYALDLWSGQITPIVVHRVDGDRVTVRVRLAPGASSAIALAKHNLVGDGRPGWAVVSGTDADDVVLSGGKPVVRAAEPGDYTVTYADGGTDGVRVDKVGDTVELTGWTLEVEDWRPGASATETDISSHELTLDSPAPWTDLPDLADVSGIGRYTTTVDLGEGWTGGVGAHLELGEVTDTFRVTVNGTPLPPADQLTRRVDVGPHLVKGKNTIEIEVATTLINRMRVFRPDVYGGAARQKYGLIGPVRLVPYGQVEL</sequence>
<accession>A0AA97M5Q2</accession>
<dbReference type="Proteomes" id="UP000265719">
    <property type="component" value="Chromosome"/>
</dbReference>
<gene>
    <name evidence="1" type="ORF">NI17_008680</name>
</gene>
<protein>
    <submittedName>
        <fullName evidence="1">Alpha-L-rhamnosidase</fullName>
    </submittedName>
</protein>
<dbReference type="EMBL" id="CP063196">
    <property type="protein sequence ID" value="UOE21197.1"/>
    <property type="molecule type" value="Genomic_DNA"/>
</dbReference>
<evidence type="ECO:0000313" key="2">
    <source>
        <dbReference type="Proteomes" id="UP000265719"/>
    </source>
</evidence>
<dbReference type="AlphaFoldDB" id="A0AA97M5Q2"/>
<dbReference type="InterPro" id="IPR008979">
    <property type="entry name" value="Galactose-bd-like_sf"/>
</dbReference>
<dbReference type="KEGG" id="thao:NI17_008680"/>
<reference evidence="1" key="1">
    <citation type="submission" date="2020-10" db="EMBL/GenBank/DDBJ databases">
        <title>De novo genome project of the cellulose decomposer Thermobifida halotolerans type strain.</title>
        <authorList>
            <person name="Nagy I."/>
            <person name="Horvath B."/>
            <person name="Kukolya J."/>
            <person name="Nagy I."/>
            <person name="Orsini M."/>
        </authorList>
    </citation>
    <scope>NUCLEOTIDE SEQUENCE</scope>
    <source>
        <strain evidence="1">DSM 44931</strain>
    </source>
</reference>
<dbReference type="PANTHER" id="PTHR36848:SF2">
    <property type="entry name" value="SECRETED PROTEIN"/>
    <property type="match status" value="1"/>
</dbReference>
<dbReference type="SUPFAM" id="SSF49785">
    <property type="entry name" value="Galactose-binding domain-like"/>
    <property type="match status" value="1"/>
</dbReference>
<dbReference type="PANTHER" id="PTHR36848">
    <property type="entry name" value="DNA-BINDING PROTEIN (PUTATIVE SECRETED PROTEIN)-RELATED"/>
    <property type="match status" value="1"/>
</dbReference>